<dbReference type="GO" id="GO:0003677">
    <property type="term" value="F:DNA binding"/>
    <property type="evidence" value="ECO:0007669"/>
    <property type="project" value="InterPro"/>
</dbReference>
<organism evidence="1 2">
    <name type="scientific">Microbacterium rhizomatis</name>
    <dbReference type="NCBI Taxonomy" id="1631477"/>
    <lineage>
        <taxon>Bacteria</taxon>
        <taxon>Bacillati</taxon>
        <taxon>Actinomycetota</taxon>
        <taxon>Actinomycetes</taxon>
        <taxon>Micrococcales</taxon>
        <taxon>Microbacteriaceae</taxon>
        <taxon>Microbacterium</taxon>
    </lineage>
</organism>
<reference evidence="2" key="1">
    <citation type="submission" date="2019-09" db="EMBL/GenBank/DDBJ databases">
        <title>Mumia zhuanghuii sp. nov. isolated from the intestinal contents of plateau pika (Ochotona curzoniae) in the Qinghai-Tibet plateau of China.</title>
        <authorList>
            <person name="Tian Z."/>
        </authorList>
    </citation>
    <scope>NUCLEOTIDE SEQUENCE [LARGE SCALE GENOMIC DNA]</scope>
    <source>
        <strain evidence="2">JCM 30598</strain>
    </source>
</reference>
<dbReference type="Gene3D" id="1.10.260.40">
    <property type="entry name" value="lambda repressor-like DNA-binding domains"/>
    <property type="match status" value="1"/>
</dbReference>
<evidence type="ECO:0000313" key="2">
    <source>
        <dbReference type="Proteomes" id="UP000325827"/>
    </source>
</evidence>
<proteinExistence type="predicted"/>
<protein>
    <recommendedName>
        <fullName evidence="3">DUF2384 domain-containing protein</fullName>
    </recommendedName>
</protein>
<comment type="caution">
    <text evidence="1">The sequence shown here is derived from an EMBL/GenBank/DDBJ whole genome shotgun (WGS) entry which is preliminary data.</text>
</comment>
<dbReference type="AlphaFoldDB" id="A0A5J5IX65"/>
<name>A0A5J5IX65_9MICO</name>
<evidence type="ECO:0000313" key="1">
    <source>
        <dbReference type="EMBL" id="KAA9106081.1"/>
    </source>
</evidence>
<evidence type="ECO:0008006" key="3">
    <source>
        <dbReference type="Google" id="ProtNLM"/>
    </source>
</evidence>
<sequence>MSAVAATALAHKVTGIIDRLGLTQEEVGEIVDASARSVARWSSGQVVPQRLNKTRLLELAYVADAVTEILPASQANVWMFSPSRLLEHDTPAERIHKGQYRDVLDLIEAIADGVVV</sequence>
<accession>A0A5J5IX65</accession>
<gene>
    <name evidence="1" type="ORF">F6B43_16640</name>
</gene>
<dbReference type="Proteomes" id="UP000325827">
    <property type="component" value="Unassembled WGS sequence"/>
</dbReference>
<keyword evidence="2" id="KW-1185">Reference proteome</keyword>
<dbReference type="OrthoDB" id="5122186at2"/>
<dbReference type="EMBL" id="VYSA01000004">
    <property type="protein sequence ID" value="KAA9106081.1"/>
    <property type="molecule type" value="Genomic_DNA"/>
</dbReference>
<dbReference type="InterPro" id="IPR010982">
    <property type="entry name" value="Lambda_DNA-bd_dom_sf"/>
</dbReference>